<dbReference type="FunCoup" id="A0A6P8H145">
    <property type="interactions" value="938"/>
</dbReference>
<dbReference type="InterPro" id="IPR003583">
    <property type="entry name" value="Hlx-hairpin-Hlx_DNA-bd_motif"/>
</dbReference>
<dbReference type="InterPro" id="IPR042530">
    <property type="entry name" value="EME1/EME2_C"/>
</dbReference>
<keyword evidence="12 15" id="KW-0233">DNA recombination</keyword>
<dbReference type="GO" id="GO:0048476">
    <property type="term" value="C:Holliday junction resolvase complex"/>
    <property type="evidence" value="ECO:0007669"/>
    <property type="project" value="UniProtKB-UniRule"/>
</dbReference>
<dbReference type="KEGG" id="aten:116286686"/>
<dbReference type="InterPro" id="IPR027421">
    <property type="entry name" value="DNA_pol_lamdba_lyase_dom_sf"/>
</dbReference>
<reference evidence="20" key="1">
    <citation type="submission" date="2025-08" db="UniProtKB">
        <authorList>
            <consortium name="RefSeq"/>
        </authorList>
    </citation>
    <scope>IDENTIFICATION</scope>
    <source>
        <tissue evidence="20">Tentacle</tissue>
    </source>
</reference>
<dbReference type="GO" id="GO:0000712">
    <property type="term" value="P:resolution of meiotic recombination intermediates"/>
    <property type="evidence" value="ECO:0007669"/>
    <property type="project" value="TreeGrafter"/>
</dbReference>
<dbReference type="SUPFAM" id="SSF52980">
    <property type="entry name" value="Restriction endonuclease-like"/>
    <property type="match status" value="1"/>
</dbReference>
<comment type="cofactor">
    <cofactor evidence="1 15">
        <name>Mg(2+)</name>
        <dbReference type="ChEBI" id="CHEBI:18420"/>
    </cofactor>
</comment>
<dbReference type="FunFam" id="1.10.150.110:FF:000001">
    <property type="entry name" value="Putative Crossover junction endonuclease MUS81"/>
    <property type="match status" value="1"/>
</dbReference>
<dbReference type="GO" id="GO:0000727">
    <property type="term" value="P:double-strand break repair via break-induced replication"/>
    <property type="evidence" value="ECO:0007669"/>
    <property type="project" value="UniProtKB-UniRule"/>
</dbReference>
<dbReference type="GO" id="GO:0003677">
    <property type="term" value="F:DNA binding"/>
    <property type="evidence" value="ECO:0007669"/>
    <property type="project" value="UniProtKB-UniRule"/>
</dbReference>
<evidence type="ECO:0000256" key="11">
    <source>
        <dbReference type="ARBA" id="ARBA00022842"/>
    </source>
</evidence>
<evidence type="ECO:0000256" key="6">
    <source>
        <dbReference type="ARBA" id="ARBA00022722"/>
    </source>
</evidence>
<protein>
    <recommendedName>
        <fullName evidence="15">Crossover junction endonuclease MUS81</fullName>
        <ecNumber evidence="15">3.1.22.-</ecNumber>
    </recommendedName>
</protein>
<evidence type="ECO:0000256" key="9">
    <source>
        <dbReference type="ARBA" id="ARBA00022763"/>
    </source>
</evidence>
<feature type="region of interest" description="Disordered" evidence="16">
    <location>
        <begin position="98"/>
        <end position="123"/>
    </location>
</feature>
<keyword evidence="7 15" id="KW-0479">Metal-binding</keyword>
<dbReference type="Gene3D" id="3.40.50.10130">
    <property type="match status" value="1"/>
</dbReference>
<dbReference type="InterPro" id="IPR033309">
    <property type="entry name" value="Mus81"/>
</dbReference>
<evidence type="ECO:0000313" key="19">
    <source>
        <dbReference type="Proteomes" id="UP000515163"/>
    </source>
</evidence>
<dbReference type="EC" id="3.1.22.-" evidence="15"/>
<evidence type="ECO:0000256" key="13">
    <source>
        <dbReference type="ARBA" id="ARBA00023204"/>
    </source>
</evidence>
<dbReference type="FunFam" id="3.40.50.10130:FF:000003">
    <property type="entry name" value="Crossover junction endonuclease MUS81"/>
    <property type="match status" value="1"/>
</dbReference>
<evidence type="ECO:0000259" key="18">
    <source>
        <dbReference type="SMART" id="SM00891"/>
    </source>
</evidence>
<dbReference type="GO" id="GO:0046872">
    <property type="term" value="F:metal ion binding"/>
    <property type="evidence" value="ECO:0007669"/>
    <property type="project" value="UniProtKB-UniRule"/>
</dbReference>
<dbReference type="AlphaFoldDB" id="A0A6P8H145"/>
<name>A0A6P8H145_ACTTE</name>
<evidence type="ECO:0000256" key="4">
    <source>
        <dbReference type="ARBA" id="ARBA00022634"/>
    </source>
</evidence>
<keyword evidence="6 15" id="KW-0540">Nuclease</keyword>
<accession>A0A6P8H145</accession>
<keyword evidence="14 15" id="KW-0539">Nucleus</keyword>
<comment type="subcellular location">
    <subcellularLocation>
        <location evidence="2 15">Nucleus</location>
    </subcellularLocation>
</comment>
<dbReference type="FunFam" id="1.10.10.10:FF:000307">
    <property type="entry name" value="Crossover junction endonuclease MUS81"/>
    <property type="match status" value="1"/>
</dbReference>
<sequence length="606" mass="68001">MGKRTKKRSCPNPLFLKFLQEWRDEAREKGRTNLQHAYHKAFSSIQKYPLPLRNGQEAMILEGIGPNIAKKLDEALASYQENSGLEVYEVLSVQTTVADPPQETEKPVKDNQTKKKVQKKPTEYAPGYRTGAYALLLTLHKHHQNADYPGFMSKDELQKKAQLLSDKSFTLPDPGCRYTAWSSMSTLIKKGLVIKTSNPAKYSLTPDGSNMAEKITVASATNGPISSHSQVPFVIAPGHPCPTENKETQSDCDSDDHVDWIAGKNPTVLKKPVTTVGCVNVSPVREEEVQSYEKRNEMEFTPEFILRPGTFDIVLCVDFIETTGGSSKSRKDALVKELQSNGVDFDIRKLQVGDFLWIAREKTRHSVPGVSDDSEPKELVLDYIIERKRMDDLNSSIIDGRFREQKFRLRNCGLRHPIYLVEDFGSAQHLSLPEATLKQAIVNTQVTDGFFVKRTHDIKESVAYLTLMTRFIHNFYSGKTLIACPRDEVQKSSDGSHLINSKATSAHLLTFQEFSKETSKNKVVTVSEMFGKQLMQISGVSAEKAAAVLGSYPTPKCLLEGYDSQPTIEQKETMLSCLKFGKQQRNIGPSLSKLIYQLYCTRKALS</sequence>
<dbReference type="InterPro" id="IPR047417">
    <property type="entry name" value="WHD_MUS81"/>
</dbReference>
<dbReference type="GO" id="GO:0005634">
    <property type="term" value="C:nucleus"/>
    <property type="evidence" value="ECO:0007669"/>
    <property type="project" value="UniProtKB-SubCell"/>
</dbReference>
<dbReference type="GO" id="GO:0031297">
    <property type="term" value="P:replication fork processing"/>
    <property type="evidence" value="ECO:0007669"/>
    <property type="project" value="UniProtKB-ARBA"/>
</dbReference>
<dbReference type="OrthoDB" id="5963188at2759"/>
<dbReference type="Gene3D" id="1.10.150.110">
    <property type="entry name" value="DNA polymerase beta, N-terminal domain-like"/>
    <property type="match status" value="1"/>
</dbReference>
<dbReference type="Pfam" id="PF21136">
    <property type="entry name" value="WHD_MUS81"/>
    <property type="match status" value="1"/>
</dbReference>
<dbReference type="InterPro" id="IPR036388">
    <property type="entry name" value="WH-like_DNA-bd_sf"/>
</dbReference>
<dbReference type="Gene3D" id="1.10.150.670">
    <property type="entry name" value="Crossover junction endonuclease EME1, DNA-binding domain"/>
    <property type="match status" value="1"/>
</dbReference>
<dbReference type="SMART" id="SM00278">
    <property type="entry name" value="HhH1"/>
    <property type="match status" value="2"/>
</dbReference>
<evidence type="ECO:0000256" key="16">
    <source>
        <dbReference type="SAM" id="MobiDB-lite"/>
    </source>
</evidence>
<gene>
    <name evidence="20" type="primary">LOC116286686</name>
</gene>
<evidence type="ECO:0000259" key="17">
    <source>
        <dbReference type="SMART" id="SM00278"/>
    </source>
</evidence>
<dbReference type="CDD" id="cd20074">
    <property type="entry name" value="XPF_nuclease_Mus81"/>
    <property type="match status" value="1"/>
</dbReference>
<keyword evidence="9 15" id="KW-0227">DNA damage</keyword>
<evidence type="ECO:0000256" key="1">
    <source>
        <dbReference type="ARBA" id="ARBA00001946"/>
    </source>
</evidence>
<dbReference type="InterPro" id="IPR010996">
    <property type="entry name" value="HHH_MUS81"/>
</dbReference>
<proteinExistence type="inferred from homology"/>
<dbReference type="GO" id="GO:0071897">
    <property type="term" value="P:DNA biosynthetic process"/>
    <property type="evidence" value="ECO:0007669"/>
    <property type="project" value="UniProtKB-KW"/>
</dbReference>
<evidence type="ECO:0000256" key="3">
    <source>
        <dbReference type="ARBA" id="ARBA00010015"/>
    </source>
</evidence>
<comment type="function">
    <text evidence="15">Interacts with EME1 to form a DNA structure-specific endonuclease with substrate preference for branched DNA structures with a 5'-end at the branch nick. Typical substrates include 3'-flap structures, D-loops, replication forks and nicked Holliday junctions. May be required in mitosis for the processing of stalled or collapsed replication fork intermediates. May be required in meiosis for the repair of meiosis-specific double strand breaks subsequent to single-end invasion (SEI).</text>
</comment>
<feature type="domain" description="ERCC4" evidence="18">
    <location>
        <begin position="314"/>
        <end position="425"/>
    </location>
</feature>
<evidence type="ECO:0000256" key="15">
    <source>
        <dbReference type="RuleBase" id="RU369042"/>
    </source>
</evidence>
<dbReference type="Pfam" id="PF21292">
    <property type="entry name" value="EME1-MUS81_C"/>
    <property type="match status" value="1"/>
</dbReference>
<dbReference type="GO" id="GO:0031573">
    <property type="term" value="P:mitotic intra-S DNA damage checkpoint signaling"/>
    <property type="evidence" value="ECO:0007669"/>
    <property type="project" value="TreeGrafter"/>
</dbReference>
<evidence type="ECO:0000256" key="14">
    <source>
        <dbReference type="ARBA" id="ARBA00023242"/>
    </source>
</evidence>
<feature type="domain" description="Helix-hairpin-helix DNA-binding motif class 1" evidence="17">
    <location>
        <begin position="532"/>
        <end position="551"/>
    </location>
</feature>
<keyword evidence="5" id="KW-0235">DNA replication</keyword>
<evidence type="ECO:0000256" key="5">
    <source>
        <dbReference type="ARBA" id="ARBA00022705"/>
    </source>
</evidence>
<feature type="domain" description="Helix-hairpin-helix DNA-binding motif class 1" evidence="17">
    <location>
        <begin position="56"/>
        <end position="75"/>
    </location>
</feature>
<comment type="similarity">
    <text evidence="3 15">Belongs to the XPF family.</text>
</comment>
<evidence type="ECO:0000256" key="8">
    <source>
        <dbReference type="ARBA" id="ARBA00022759"/>
    </source>
</evidence>
<dbReference type="GeneID" id="116286686"/>
<keyword evidence="11 15" id="KW-0460">Magnesium</keyword>
<organism evidence="19 20">
    <name type="scientific">Actinia tenebrosa</name>
    <name type="common">Australian red waratah sea anemone</name>
    <dbReference type="NCBI Taxonomy" id="6105"/>
    <lineage>
        <taxon>Eukaryota</taxon>
        <taxon>Metazoa</taxon>
        <taxon>Cnidaria</taxon>
        <taxon>Anthozoa</taxon>
        <taxon>Hexacorallia</taxon>
        <taxon>Actiniaria</taxon>
        <taxon>Actiniidae</taxon>
        <taxon>Actinia</taxon>
    </lineage>
</organism>
<evidence type="ECO:0000256" key="10">
    <source>
        <dbReference type="ARBA" id="ARBA00022801"/>
    </source>
</evidence>
<dbReference type="CDD" id="cd21036">
    <property type="entry name" value="WH_MUS81"/>
    <property type="match status" value="1"/>
</dbReference>
<dbReference type="InterPro" id="IPR047416">
    <property type="entry name" value="XPF_nuclease_Mus81"/>
</dbReference>
<dbReference type="InParanoid" id="A0A6P8H145"/>
<dbReference type="GO" id="GO:0008821">
    <property type="term" value="F:crossover junction DNA endonuclease activity"/>
    <property type="evidence" value="ECO:0007669"/>
    <property type="project" value="UniProtKB-UniRule"/>
</dbReference>
<evidence type="ECO:0000256" key="7">
    <source>
        <dbReference type="ARBA" id="ARBA00022723"/>
    </source>
</evidence>
<dbReference type="RefSeq" id="XP_031549111.1">
    <property type="nucleotide sequence ID" value="XM_031693251.1"/>
</dbReference>
<dbReference type="SUPFAM" id="SSF47802">
    <property type="entry name" value="DNA polymerase beta, N-terminal domain-like"/>
    <property type="match status" value="1"/>
</dbReference>
<dbReference type="Pfam" id="PF14716">
    <property type="entry name" value="HHH_8"/>
    <property type="match status" value="1"/>
</dbReference>
<dbReference type="Pfam" id="PF02732">
    <property type="entry name" value="ERCC4"/>
    <property type="match status" value="1"/>
</dbReference>
<dbReference type="PANTHER" id="PTHR13451">
    <property type="entry name" value="CLASS II CROSSOVER JUNCTION ENDONUCLEASE MUS81"/>
    <property type="match status" value="1"/>
</dbReference>
<keyword evidence="4" id="KW-0237">DNA synthesis</keyword>
<keyword evidence="13 15" id="KW-0234">DNA repair</keyword>
<dbReference type="Proteomes" id="UP000515163">
    <property type="component" value="Unplaced"/>
</dbReference>
<dbReference type="GO" id="GO:0048257">
    <property type="term" value="F:3'-flap endonuclease activity"/>
    <property type="evidence" value="ECO:0007669"/>
    <property type="project" value="TreeGrafter"/>
</dbReference>
<dbReference type="InterPro" id="IPR006166">
    <property type="entry name" value="ERCC4_domain"/>
</dbReference>
<keyword evidence="8 15" id="KW-0255">Endonuclease</keyword>
<dbReference type="Gene3D" id="1.10.10.10">
    <property type="entry name" value="Winged helix-like DNA-binding domain superfamily/Winged helix DNA-binding domain"/>
    <property type="match status" value="1"/>
</dbReference>
<evidence type="ECO:0000256" key="2">
    <source>
        <dbReference type="ARBA" id="ARBA00004123"/>
    </source>
</evidence>
<dbReference type="PANTHER" id="PTHR13451:SF0">
    <property type="entry name" value="CROSSOVER JUNCTION ENDONUCLEASE MUS81"/>
    <property type="match status" value="1"/>
</dbReference>
<dbReference type="SMART" id="SM00891">
    <property type="entry name" value="ERCC4"/>
    <property type="match status" value="1"/>
</dbReference>
<evidence type="ECO:0000256" key="12">
    <source>
        <dbReference type="ARBA" id="ARBA00023172"/>
    </source>
</evidence>
<feature type="compositionally biased region" description="Basic and acidic residues" evidence="16">
    <location>
        <begin position="103"/>
        <end position="113"/>
    </location>
</feature>
<evidence type="ECO:0000313" key="20">
    <source>
        <dbReference type="RefSeq" id="XP_031549111.1"/>
    </source>
</evidence>
<dbReference type="InterPro" id="IPR011335">
    <property type="entry name" value="Restrct_endonuc-II-like"/>
</dbReference>
<keyword evidence="10 15" id="KW-0378">Hydrolase</keyword>
<dbReference type="GO" id="GO:0006308">
    <property type="term" value="P:DNA catabolic process"/>
    <property type="evidence" value="ECO:0007669"/>
    <property type="project" value="UniProtKB-UniRule"/>
</dbReference>
<keyword evidence="19" id="KW-1185">Reference proteome</keyword>
<comment type="subunit">
    <text evidence="15">Interacts with EME1.</text>
</comment>